<dbReference type="Pfam" id="PF12796">
    <property type="entry name" value="Ank_2"/>
    <property type="match status" value="3"/>
</dbReference>
<dbReference type="AlphaFoldDB" id="A0A835Y885"/>
<dbReference type="SMART" id="SM00248">
    <property type="entry name" value="ANK"/>
    <property type="match status" value="8"/>
</dbReference>
<dbReference type="EMBL" id="JAEHOE010000021">
    <property type="protein sequence ID" value="KAG2496011.1"/>
    <property type="molecule type" value="Genomic_DNA"/>
</dbReference>
<dbReference type="Gene3D" id="1.20.930.20">
    <property type="entry name" value="Adaptor protein Cbl, N-terminal domain"/>
    <property type="match status" value="1"/>
</dbReference>
<keyword evidence="1" id="KW-0677">Repeat</keyword>
<feature type="repeat" description="ANK" evidence="3">
    <location>
        <begin position="437"/>
        <end position="469"/>
    </location>
</feature>
<evidence type="ECO:0000313" key="5">
    <source>
        <dbReference type="EMBL" id="KAG2496011.1"/>
    </source>
</evidence>
<keyword evidence="2 3" id="KW-0040">ANK repeat</keyword>
<evidence type="ECO:0008006" key="7">
    <source>
        <dbReference type="Google" id="ProtNLM"/>
    </source>
</evidence>
<dbReference type="CDD" id="cd21037">
    <property type="entry name" value="MLKL_NTD"/>
    <property type="match status" value="1"/>
</dbReference>
<evidence type="ECO:0000256" key="3">
    <source>
        <dbReference type="PROSITE-ProRule" id="PRU00023"/>
    </source>
</evidence>
<dbReference type="SUPFAM" id="SSF48403">
    <property type="entry name" value="Ankyrin repeat"/>
    <property type="match status" value="2"/>
</dbReference>
<dbReference type="GO" id="GO:0007166">
    <property type="term" value="P:cell surface receptor signaling pathway"/>
    <property type="evidence" value="ECO:0007669"/>
    <property type="project" value="InterPro"/>
</dbReference>
<dbReference type="Proteomes" id="UP000612055">
    <property type="component" value="Unassembled WGS sequence"/>
</dbReference>
<feature type="repeat" description="ANK" evidence="3">
    <location>
        <begin position="331"/>
        <end position="363"/>
    </location>
</feature>
<sequence>MPVDIFSTVNSAIELALKVYNQLQALDDIKDDAKLLAGQVHRVSALLSWLRGDDVKATISPKQWQSTFTVEALTAIEDVLKQIDSYAKTLCKKSFVAKLFTAGDILNALKSATVRLSHHLIELHFALGIEQYASLCAQDIEQRAQAIERHAQLLEQFGGVQAELQRLRPTIQAVRDTCARQSPGGTTPAANASADVDNDAGLGPGALAAQLREELQVAQHHHFRPAQSKTEEGLLAAAKGGDVGEVLKQLKLAPPGTSLNSYDEDGYRPLHVAAESGSTLLVLELLKLGCDVRAKSKNGYTPLHLAALSNDEEAVRLLVGSGAAVEAENKKGETPLHVACLRNHVAVVKALIGMGANVHARTQSSATPLWVCCNAGGTGAAAVGRLLLQKGAKADDQDAKGCAPLHAACRTCGPVSAALVTALVMEGKVSAELADTVGRTPLLIATESGNADAVAALLSLGASVDARTWGGLLTPLHVAAQYNQLEVAAKLRAPGNRLVDGKLVKVKKAEVDARDQHGSREVADLLLSHRADIEAKNREGLQPVHVAAHKNQVGVLKLLLDKGAKVDSKTKDGKTPMELAPVDSQAAALLQEPRKKSWRIW</sequence>
<feature type="compositionally biased region" description="Low complexity" evidence="4">
    <location>
        <begin position="189"/>
        <end position="198"/>
    </location>
</feature>
<feature type="repeat" description="ANK" evidence="3">
    <location>
        <begin position="265"/>
        <end position="297"/>
    </location>
</feature>
<evidence type="ECO:0000313" key="6">
    <source>
        <dbReference type="Proteomes" id="UP000612055"/>
    </source>
</evidence>
<dbReference type="Gene3D" id="1.25.40.20">
    <property type="entry name" value="Ankyrin repeat-containing domain"/>
    <property type="match status" value="4"/>
</dbReference>
<feature type="region of interest" description="Disordered" evidence="4">
    <location>
        <begin position="178"/>
        <end position="198"/>
    </location>
</feature>
<dbReference type="OrthoDB" id="497922at2759"/>
<evidence type="ECO:0000256" key="2">
    <source>
        <dbReference type="ARBA" id="ARBA00023043"/>
    </source>
</evidence>
<dbReference type="InterPro" id="IPR002110">
    <property type="entry name" value="Ankyrin_rpt"/>
</dbReference>
<dbReference type="PROSITE" id="PS50088">
    <property type="entry name" value="ANK_REPEAT"/>
    <property type="match status" value="5"/>
</dbReference>
<keyword evidence="6" id="KW-1185">Reference proteome</keyword>
<dbReference type="PROSITE" id="PS50297">
    <property type="entry name" value="ANK_REP_REGION"/>
    <property type="match status" value="5"/>
</dbReference>
<dbReference type="InterPro" id="IPR059179">
    <property type="entry name" value="MLKL-like_MCAfunc"/>
</dbReference>
<organism evidence="5 6">
    <name type="scientific">Edaphochlamys debaryana</name>
    <dbReference type="NCBI Taxonomy" id="47281"/>
    <lineage>
        <taxon>Eukaryota</taxon>
        <taxon>Viridiplantae</taxon>
        <taxon>Chlorophyta</taxon>
        <taxon>core chlorophytes</taxon>
        <taxon>Chlorophyceae</taxon>
        <taxon>CS clade</taxon>
        <taxon>Chlamydomonadales</taxon>
        <taxon>Chlamydomonadales incertae sedis</taxon>
        <taxon>Edaphochlamys</taxon>
    </lineage>
</organism>
<reference evidence="5" key="1">
    <citation type="journal article" date="2020" name="bioRxiv">
        <title>Comparative genomics of Chlamydomonas.</title>
        <authorList>
            <person name="Craig R.J."/>
            <person name="Hasan A.R."/>
            <person name="Ness R.W."/>
            <person name="Keightley P.D."/>
        </authorList>
    </citation>
    <scope>NUCLEOTIDE SEQUENCE</scope>
    <source>
        <strain evidence="5">CCAP 11/70</strain>
    </source>
</reference>
<protein>
    <recommendedName>
        <fullName evidence="7">Ankyrin repeat protein</fullName>
    </recommendedName>
</protein>
<dbReference type="PRINTS" id="PR01415">
    <property type="entry name" value="ANKYRIN"/>
</dbReference>
<evidence type="ECO:0000256" key="1">
    <source>
        <dbReference type="ARBA" id="ARBA00022737"/>
    </source>
</evidence>
<dbReference type="InterPro" id="IPR036770">
    <property type="entry name" value="Ankyrin_rpt-contain_sf"/>
</dbReference>
<gene>
    <name evidence="5" type="ORF">HYH03_005933</name>
</gene>
<feature type="repeat" description="ANK" evidence="3">
    <location>
        <begin position="539"/>
        <end position="571"/>
    </location>
</feature>
<dbReference type="PANTHER" id="PTHR24126">
    <property type="entry name" value="ANKYRIN REPEAT, PH AND SEC7 DOMAIN CONTAINING PROTEIN SECG-RELATED"/>
    <property type="match status" value="1"/>
</dbReference>
<accession>A0A835Y885</accession>
<proteinExistence type="predicted"/>
<comment type="caution">
    <text evidence="5">The sequence shown here is derived from an EMBL/GenBank/DDBJ whole genome shotgun (WGS) entry which is preliminary data.</text>
</comment>
<name>A0A835Y885_9CHLO</name>
<dbReference type="PANTHER" id="PTHR24126:SF14">
    <property type="entry name" value="ANK_REP_REGION DOMAIN-CONTAINING PROTEIN"/>
    <property type="match status" value="1"/>
</dbReference>
<dbReference type="InterPro" id="IPR036537">
    <property type="entry name" value="Adaptor_Cbl_N_dom_sf"/>
</dbReference>
<feature type="repeat" description="ANK" evidence="3">
    <location>
        <begin position="298"/>
        <end position="330"/>
    </location>
</feature>
<evidence type="ECO:0000256" key="4">
    <source>
        <dbReference type="SAM" id="MobiDB-lite"/>
    </source>
</evidence>